<organism evidence="1 2">
    <name type="scientific">Suillus fuscotomentosus</name>
    <dbReference type="NCBI Taxonomy" id="1912939"/>
    <lineage>
        <taxon>Eukaryota</taxon>
        <taxon>Fungi</taxon>
        <taxon>Dikarya</taxon>
        <taxon>Basidiomycota</taxon>
        <taxon>Agaricomycotina</taxon>
        <taxon>Agaricomycetes</taxon>
        <taxon>Agaricomycetidae</taxon>
        <taxon>Boletales</taxon>
        <taxon>Suillineae</taxon>
        <taxon>Suillaceae</taxon>
        <taxon>Suillus</taxon>
    </lineage>
</organism>
<proteinExistence type="predicted"/>
<name>A0AAD4E066_9AGAM</name>
<keyword evidence="2" id="KW-1185">Reference proteome</keyword>
<dbReference type="RefSeq" id="XP_041222367.1">
    <property type="nucleotide sequence ID" value="XM_041375549.1"/>
</dbReference>
<sequence>MPRRFDDFIPGEDVPEVARADETVTEEVHHVGNELISFQTEPDEMGLYQAYTTRPTLFPRSSLNSICDTPMLQHETGEDSNNTPSRLHTGPPISFSITPNNLYSAFSSPTAGLLMCWQYSSSNLISDAALQRLTTFLDDDTYNRDDI</sequence>
<dbReference type="Proteomes" id="UP001195769">
    <property type="component" value="Unassembled WGS sequence"/>
</dbReference>
<dbReference type="AlphaFoldDB" id="A0AAD4E066"/>
<evidence type="ECO:0000313" key="2">
    <source>
        <dbReference type="Proteomes" id="UP001195769"/>
    </source>
</evidence>
<gene>
    <name evidence="1" type="ORF">F5891DRAFT_958212</name>
</gene>
<accession>A0AAD4E066</accession>
<feature type="non-terminal residue" evidence="1">
    <location>
        <position position="147"/>
    </location>
</feature>
<reference evidence="1" key="1">
    <citation type="journal article" date="2020" name="New Phytol.">
        <title>Comparative genomics reveals dynamic genome evolution in host specialist ectomycorrhizal fungi.</title>
        <authorList>
            <person name="Lofgren L.A."/>
            <person name="Nguyen N.H."/>
            <person name="Vilgalys R."/>
            <person name="Ruytinx J."/>
            <person name="Liao H.L."/>
            <person name="Branco S."/>
            <person name="Kuo A."/>
            <person name="LaButti K."/>
            <person name="Lipzen A."/>
            <person name="Andreopoulos W."/>
            <person name="Pangilinan J."/>
            <person name="Riley R."/>
            <person name="Hundley H."/>
            <person name="Na H."/>
            <person name="Barry K."/>
            <person name="Grigoriev I.V."/>
            <person name="Stajich J.E."/>
            <person name="Kennedy P.G."/>
        </authorList>
    </citation>
    <scope>NUCLEOTIDE SEQUENCE</scope>
    <source>
        <strain evidence="1">FC203</strain>
    </source>
</reference>
<evidence type="ECO:0000313" key="1">
    <source>
        <dbReference type="EMBL" id="KAG1896791.1"/>
    </source>
</evidence>
<dbReference type="EMBL" id="JABBWK010000052">
    <property type="protein sequence ID" value="KAG1896791.1"/>
    <property type="molecule type" value="Genomic_DNA"/>
</dbReference>
<comment type="caution">
    <text evidence="1">The sequence shown here is derived from an EMBL/GenBank/DDBJ whole genome shotgun (WGS) entry which is preliminary data.</text>
</comment>
<dbReference type="GeneID" id="64669847"/>
<protein>
    <submittedName>
        <fullName evidence="1">Uncharacterized protein</fullName>
    </submittedName>
</protein>